<dbReference type="GO" id="GO:0015297">
    <property type="term" value="F:antiporter activity"/>
    <property type="evidence" value="ECO:0007669"/>
    <property type="project" value="InterPro"/>
</dbReference>
<comment type="subcellular location">
    <subcellularLocation>
        <location evidence="1">Cell membrane</location>
        <topology evidence="1">Multi-pass membrane protein</topology>
    </subcellularLocation>
</comment>
<feature type="transmembrane region" description="Helical" evidence="7">
    <location>
        <begin position="261"/>
        <end position="282"/>
    </location>
</feature>
<dbReference type="GO" id="GO:0005886">
    <property type="term" value="C:plasma membrane"/>
    <property type="evidence" value="ECO:0007669"/>
    <property type="project" value="UniProtKB-SubCell"/>
</dbReference>
<geneLocation type="plasmid" evidence="8 9">
    <name>pMM59_01</name>
</geneLocation>
<feature type="transmembrane region" description="Helical" evidence="7">
    <location>
        <begin position="391"/>
        <end position="412"/>
    </location>
</feature>
<gene>
    <name evidence="8" type="ORF">MM59RIKEN_29610</name>
</gene>
<organism evidence="8 9">
    <name type="scientific">Pusillibacter faecalis</name>
    <dbReference type="NCBI Taxonomy" id="2714358"/>
    <lineage>
        <taxon>Bacteria</taxon>
        <taxon>Bacillati</taxon>
        <taxon>Bacillota</taxon>
        <taxon>Clostridia</taxon>
        <taxon>Eubacteriales</taxon>
        <taxon>Oscillospiraceae</taxon>
        <taxon>Pusillibacter</taxon>
    </lineage>
</organism>
<dbReference type="InterPro" id="IPR052031">
    <property type="entry name" value="Membrane_Transporter-Flippase"/>
</dbReference>
<keyword evidence="5 7" id="KW-1133">Transmembrane helix</keyword>
<dbReference type="GO" id="GO:0042910">
    <property type="term" value="F:xenobiotic transmembrane transporter activity"/>
    <property type="evidence" value="ECO:0007669"/>
    <property type="project" value="InterPro"/>
</dbReference>
<feature type="transmembrane region" description="Helical" evidence="7">
    <location>
        <begin position="334"/>
        <end position="356"/>
    </location>
</feature>
<feature type="transmembrane region" description="Helical" evidence="7">
    <location>
        <begin position="294"/>
        <end position="314"/>
    </location>
</feature>
<feature type="transmembrane region" description="Helical" evidence="7">
    <location>
        <begin position="149"/>
        <end position="169"/>
    </location>
</feature>
<dbReference type="PANTHER" id="PTHR43549">
    <property type="entry name" value="MULTIDRUG RESISTANCE PROTEIN YPNP-RELATED"/>
    <property type="match status" value="1"/>
</dbReference>
<dbReference type="Pfam" id="PF01554">
    <property type="entry name" value="MatE"/>
    <property type="match status" value="2"/>
</dbReference>
<evidence type="ECO:0000256" key="3">
    <source>
        <dbReference type="ARBA" id="ARBA00022475"/>
    </source>
</evidence>
<dbReference type="InterPro" id="IPR002528">
    <property type="entry name" value="MATE_fam"/>
</dbReference>
<feature type="transmembrane region" description="Helical" evidence="7">
    <location>
        <begin position="38"/>
        <end position="57"/>
    </location>
</feature>
<feature type="transmembrane region" description="Helical" evidence="7">
    <location>
        <begin position="363"/>
        <end position="385"/>
    </location>
</feature>
<keyword evidence="4 7" id="KW-0812">Transmembrane</keyword>
<dbReference type="KEGG" id="pfaa:MM59RIKEN_29610"/>
<dbReference type="InterPro" id="IPR010375">
    <property type="entry name" value="CdAMP_rec"/>
</dbReference>
<evidence type="ECO:0000313" key="9">
    <source>
        <dbReference type="Proteomes" id="UP000679848"/>
    </source>
</evidence>
<reference evidence="8" key="1">
    <citation type="submission" date="2020-09" db="EMBL/GenBank/DDBJ databases">
        <title>New species isolated from human feces.</title>
        <authorList>
            <person name="Kitahara M."/>
            <person name="Shigeno Y."/>
            <person name="Shime M."/>
            <person name="Matsumoto Y."/>
            <person name="Nakamura S."/>
            <person name="Motooka D."/>
            <person name="Fukuoka S."/>
            <person name="Nishikawa H."/>
            <person name="Benno Y."/>
        </authorList>
    </citation>
    <scope>NUCLEOTIDE SEQUENCE</scope>
    <source>
        <strain evidence="8">MM59</strain>
        <plasmid evidence="8">pMM59_01</plasmid>
    </source>
</reference>
<feature type="transmembrane region" description="Helical" evidence="7">
    <location>
        <begin position="78"/>
        <end position="97"/>
    </location>
</feature>
<dbReference type="Pfam" id="PF06153">
    <property type="entry name" value="CdAMP_rec"/>
    <property type="match status" value="1"/>
</dbReference>
<evidence type="ECO:0000256" key="6">
    <source>
        <dbReference type="ARBA" id="ARBA00023136"/>
    </source>
</evidence>
<name>A0A810QI55_9FIRM</name>
<dbReference type="AlphaFoldDB" id="A0A810QI55"/>
<keyword evidence="2" id="KW-0813">Transport</keyword>
<evidence type="ECO:0000256" key="4">
    <source>
        <dbReference type="ARBA" id="ARBA00022692"/>
    </source>
</evidence>
<dbReference type="EMBL" id="AP023421">
    <property type="protein sequence ID" value="BCK85642.1"/>
    <property type="molecule type" value="Genomic_DNA"/>
</dbReference>
<dbReference type="Proteomes" id="UP000679848">
    <property type="component" value="Plasmid pMM59_01"/>
</dbReference>
<dbReference type="InterPro" id="IPR011322">
    <property type="entry name" value="N-reg_PII-like_a/b"/>
</dbReference>
<keyword evidence="8" id="KW-0614">Plasmid</keyword>
<feature type="transmembrane region" description="Helical" evidence="7">
    <location>
        <begin position="117"/>
        <end position="137"/>
    </location>
</feature>
<feature type="transmembrane region" description="Helical" evidence="7">
    <location>
        <begin position="175"/>
        <end position="198"/>
    </location>
</feature>
<feature type="transmembrane region" description="Helical" evidence="7">
    <location>
        <begin position="219"/>
        <end position="241"/>
    </location>
</feature>
<keyword evidence="3" id="KW-1003">Cell membrane</keyword>
<keyword evidence="9" id="KW-1185">Reference proteome</keyword>
<dbReference type="Gene3D" id="3.30.70.120">
    <property type="match status" value="1"/>
</dbReference>
<proteinExistence type="predicted"/>
<evidence type="ECO:0000256" key="1">
    <source>
        <dbReference type="ARBA" id="ARBA00004651"/>
    </source>
</evidence>
<dbReference type="PANTHER" id="PTHR43549:SF2">
    <property type="entry name" value="MULTIDRUG RESISTANCE PROTEIN NORM-RELATED"/>
    <property type="match status" value="1"/>
</dbReference>
<keyword evidence="6 7" id="KW-0472">Membrane</keyword>
<dbReference type="SUPFAM" id="SSF54913">
    <property type="entry name" value="GlnB-like"/>
    <property type="match status" value="1"/>
</dbReference>
<evidence type="ECO:0000313" key="8">
    <source>
        <dbReference type="EMBL" id="BCK85642.1"/>
    </source>
</evidence>
<protein>
    <submittedName>
        <fullName evidence="8">MATE family efflux transporter</fullName>
    </submittedName>
</protein>
<dbReference type="InterPro" id="IPR015867">
    <property type="entry name" value="N-reg_PII/ATP_PRibTrfase_C"/>
</dbReference>
<evidence type="ECO:0000256" key="2">
    <source>
        <dbReference type="ARBA" id="ARBA00022448"/>
    </source>
</evidence>
<sequence length="541" mass="58210">MKIAPPVMLAQLIQALYNIVDSFFVGKYSGDGLTALSIIFPVQLVITAIAVGTGVGVNTQMSRQYARGEKVEETAGTGTALALISWAAFALTSTLLMRPYVMTSATAPEAIEYAVQYGTIVCVGSIGVFLEGIWTKVHQAAGNMRRPMLAQVVGAMTNIVLDPILIFGAGPIPSLGVAGAAYATVAGQFVAAAITFGHGFYRPPGKGQMLPCVKAIYRLGYPSILMQALYTVYIMALNIILAGFSDEAVTVLGLYYKLQSFFFIPLGGLQTCIVPLLSYTYAKQDYGRCQKITKDAMIFAGIFMMVGTLCFEGIPGPMIRIFSTEQEVLDIGIHAFHIIGISFVPSVVSLMFPVFFQAIGAAVPSVLLSLTRQLFCLIPIFWGMSLLGLEYTWLAFPLAEVITGALGVALYLKQIHEWKAENHAPLETTWKGESKMKMITAIINKKDVNEVCGALTRAGFYFTKMSSTGGFLTAGNATLLIGTQAEKVQEAISVIREHCSRREEPIPSTVKMGATGPDVPAKVVVGGATVFVSDVEEFEKI</sequence>
<accession>A0A810QI55</accession>
<evidence type="ECO:0000256" key="5">
    <source>
        <dbReference type="ARBA" id="ARBA00022989"/>
    </source>
</evidence>
<evidence type="ECO:0000256" key="7">
    <source>
        <dbReference type="SAM" id="Phobius"/>
    </source>
</evidence>